<name>A0A6C0DVC7_9ZZZZ</name>
<organism evidence="1">
    <name type="scientific">viral metagenome</name>
    <dbReference type="NCBI Taxonomy" id="1070528"/>
    <lineage>
        <taxon>unclassified sequences</taxon>
        <taxon>metagenomes</taxon>
        <taxon>organismal metagenomes</taxon>
    </lineage>
</organism>
<sequence>MTVILSSSILSELDLVVFRKRQKNIENSNFYFTPNIGMKLYSAEIMIITPKYVVFKFDKVKDLNLLLLFRNVNDFLHRKIKNHFGDFFSKNIYQMVSENEDNFTLRCSLPNYNSKYHIKYYEDNEQKIFKLPKINTKYACVTLEIRNVWETDKGVGFNIELKEIHN</sequence>
<evidence type="ECO:0000313" key="1">
    <source>
        <dbReference type="EMBL" id="QHT20594.1"/>
    </source>
</evidence>
<reference evidence="1" key="1">
    <citation type="journal article" date="2020" name="Nature">
        <title>Giant virus diversity and host interactions through global metagenomics.</title>
        <authorList>
            <person name="Schulz F."/>
            <person name="Roux S."/>
            <person name="Paez-Espino D."/>
            <person name="Jungbluth S."/>
            <person name="Walsh D.A."/>
            <person name="Denef V.J."/>
            <person name="McMahon K.D."/>
            <person name="Konstantinidis K.T."/>
            <person name="Eloe-Fadrosh E.A."/>
            <person name="Kyrpides N.C."/>
            <person name="Woyke T."/>
        </authorList>
    </citation>
    <scope>NUCLEOTIDE SEQUENCE</scope>
    <source>
        <strain evidence="1">GVMAG-M-3300023174-68</strain>
    </source>
</reference>
<accession>A0A6C0DVC7</accession>
<dbReference type="AlphaFoldDB" id="A0A6C0DVC7"/>
<proteinExistence type="predicted"/>
<protein>
    <submittedName>
        <fullName evidence="1">Uncharacterized protein</fullName>
    </submittedName>
</protein>
<dbReference type="EMBL" id="MN739679">
    <property type="protein sequence ID" value="QHT20594.1"/>
    <property type="molecule type" value="Genomic_DNA"/>
</dbReference>